<sequence length="698" mass="79526">MLNRNERSAFSLKNGINSVPCSNKDDVPTKKKDDVYSEVTDEVPPRLAGLPSGDLKPETFVSQLKEEIGDSVLYQPFVIVGRLLEEGRHPCTQQKTPSSCAKRRKWSYFQAEKEEILYSEDSKKSKYDVRQKNSLVDCLVADLDEINEIPFFEIDLARELALKIFQFLDYKDLCQCAQVSKSWKNLAEDNWLWYRVYKQLSRKMSLVFMSEHTNWKEFMKEEFEKRNTLLINWKGRLAQMRSLEYLRGGVLCAAACQHSTVVAGFSNGQVKLWNLDNEEECIFKPSDMALVLDESAEEGTIANGITDLCTSDHMTLAAFTHGFVDVWLHEGDLSPVHTFHCGQKIDFMLLKELNQESLVVLSYGPFVQLEAIYKNTEDEQPHFIARHKLDINNKISAVKVIPDSSASQILDCNLVIATNYTVSVHQICQGPTNLSEIHNTYGSPVSCVEISANSQMAVGLSSSSGLFDGYQLKLYDIFSGKLLNSLHGHTWYITCIHQGGTSSPFLMSTGCADRKVRLYDSRQTHPVATFAGHSQKISALQMDDWKIVSGCEDGIISVWDQRMMSRLWEVRSRHPVRLCSYDDRRLIIGNIPEDKFAQLDEFDYFADRNDRGTLHVYDFLCDQSHRDHLLDICQSGYDQRQSSHFFGDQAPFFFSSYFLPVQMESLSFFYYVAKEGENFLKTCGNTTSCNIFASSSSL</sequence>
<dbReference type="Pfam" id="PF12937">
    <property type="entry name" value="F-box-like"/>
    <property type="match status" value="1"/>
</dbReference>
<dbReference type="Gene3D" id="2.130.10.10">
    <property type="entry name" value="YVTN repeat-like/Quinoprotein amine dehydrogenase"/>
    <property type="match status" value="1"/>
</dbReference>
<dbReference type="SUPFAM" id="SSF81383">
    <property type="entry name" value="F-box domain"/>
    <property type="match status" value="1"/>
</dbReference>
<feature type="domain" description="F-box" evidence="3">
    <location>
        <begin position="150"/>
        <end position="196"/>
    </location>
</feature>
<dbReference type="InterPro" id="IPR001810">
    <property type="entry name" value="F-box_dom"/>
</dbReference>
<dbReference type="InterPro" id="IPR011047">
    <property type="entry name" value="Quinoprotein_ADH-like_sf"/>
</dbReference>
<evidence type="ECO:0000259" key="3">
    <source>
        <dbReference type="PROSITE" id="PS50181"/>
    </source>
</evidence>
<dbReference type="InterPro" id="IPR036322">
    <property type="entry name" value="WD40_repeat_dom_sf"/>
</dbReference>
<accession>A0A812E950</accession>
<dbReference type="SUPFAM" id="SSF50978">
    <property type="entry name" value="WD40 repeat-like"/>
    <property type="match status" value="1"/>
</dbReference>
<proteinExistence type="predicted"/>
<dbReference type="PANTHER" id="PTHR19855:SF16">
    <property type="entry name" value="F-BOX AND WD REPEAT DOMAIN CONTAINING 8"/>
    <property type="match status" value="1"/>
</dbReference>
<dbReference type="PROSITE" id="PS50082">
    <property type="entry name" value="WD_REPEATS_2"/>
    <property type="match status" value="1"/>
</dbReference>
<keyword evidence="1" id="KW-0853">WD repeat</keyword>
<evidence type="ECO:0000313" key="4">
    <source>
        <dbReference type="EMBL" id="CAE1320159.1"/>
    </source>
</evidence>
<dbReference type="PANTHER" id="PTHR19855">
    <property type="entry name" value="WD40 REPEAT PROTEIN 12, 37"/>
    <property type="match status" value="1"/>
</dbReference>
<name>A0A812E950_ACAPH</name>
<keyword evidence="5" id="KW-1185">Reference proteome</keyword>
<evidence type="ECO:0000256" key="2">
    <source>
        <dbReference type="SAM" id="MobiDB-lite"/>
    </source>
</evidence>
<evidence type="ECO:0000313" key="5">
    <source>
        <dbReference type="Proteomes" id="UP000597762"/>
    </source>
</evidence>
<comment type="caution">
    <text evidence="4">The sequence shown here is derived from an EMBL/GenBank/DDBJ whole genome shotgun (WGS) entry which is preliminary data.</text>
</comment>
<dbReference type="OrthoDB" id="190105at2759"/>
<dbReference type="PROSITE" id="PS50181">
    <property type="entry name" value="FBOX"/>
    <property type="match status" value="1"/>
</dbReference>
<dbReference type="InterPro" id="IPR036047">
    <property type="entry name" value="F-box-like_dom_sf"/>
</dbReference>
<feature type="repeat" description="WD" evidence="1">
    <location>
        <begin position="530"/>
        <end position="560"/>
    </location>
</feature>
<feature type="compositionally biased region" description="Basic and acidic residues" evidence="2">
    <location>
        <begin position="23"/>
        <end position="35"/>
    </location>
</feature>
<organism evidence="4 5">
    <name type="scientific">Acanthosepion pharaonis</name>
    <name type="common">Pharaoh cuttlefish</name>
    <name type="synonym">Sepia pharaonis</name>
    <dbReference type="NCBI Taxonomy" id="158019"/>
    <lineage>
        <taxon>Eukaryota</taxon>
        <taxon>Metazoa</taxon>
        <taxon>Spiralia</taxon>
        <taxon>Lophotrochozoa</taxon>
        <taxon>Mollusca</taxon>
        <taxon>Cephalopoda</taxon>
        <taxon>Coleoidea</taxon>
        <taxon>Decapodiformes</taxon>
        <taxon>Sepiida</taxon>
        <taxon>Sepiina</taxon>
        <taxon>Sepiidae</taxon>
        <taxon>Acanthosepion</taxon>
    </lineage>
</organism>
<dbReference type="SMART" id="SM00320">
    <property type="entry name" value="WD40"/>
    <property type="match status" value="4"/>
</dbReference>
<dbReference type="Proteomes" id="UP000597762">
    <property type="component" value="Unassembled WGS sequence"/>
</dbReference>
<dbReference type="InterPro" id="IPR015943">
    <property type="entry name" value="WD40/YVTN_repeat-like_dom_sf"/>
</dbReference>
<dbReference type="Pfam" id="PF00400">
    <property type="entry name" value="WD40"/>
    <property type="match status" value="2"/>
</dbReference>
<dbReference type="EMBL" id="CAHIKZ030005157">
    <property type="protein sequence ID" value="CAE1320159.1"/>
    <property type="molecule type" value="Genomic_DNA"/>
</dbReference>
<dbReference type="InterPro" id="IPR001680">
    <property type="entry name" value="WD40_rpt"/>
</dbReference>
<dbReference type="SUPFAM" id="SSF50998">
    <property type="entry name" value="Quinoprotein alcohol dehydrogenase-like"/>
    <property type="match status" value="1"/>
</dbReference>
<protein>
    <submittedName>
        <fullName evidence="4">FBXW8</fullName>
    </submittedName>
</protein>
<reference evidence="4" key="1">
    <citation type="submission" date="2021-01" db="EMBL/GenBank/DDBJ databases">
        <authorList>
            <person name="Li R."/>
            <person name="Bekaert M."/>
        </authorList>
    </citation>
    <scope>NUCLEOTIDE SEQUENCE</scope>
    <source>
        <strain evidence="4">Farmed</strain>
    </source>
</reference>
<dbReference type="AlphaFoldDB" id="A0A812E950"/>
<gene>
    <name evidence="4" type="ORF">SPHA_70431</name>
</gene>
<dbReference type="SMART" id="SM00256">
    <property type="entry name" value="FBOX"/>
    <property type="match status" value="1"/>
</dbReference>
<feature type="region of interest" description="Disordered" evidence="2">
    <location>
        <begin position="21"/>
        <end position="51"/>
    </location>
</feature>
<evidence type="ECO:0000256" key="1">
    <source>
        <dbReference type="PROSITE-ProRule" id="PRU00221"/>
    </source>
</evidence>
<dbReference type="Gene3D" id="1.20.1280.50">
    <property type="match status" value="1"/>
</dbReference>